<dbReference type="GO" id="GO:0006355">
    <property type="term" value="P:regulation of DNA-templated transcription"/>
    <property type="evidence" value="ECO:0007669"/>
    <property type="project" value="InterPro"/>
</dbReference>
<dbReference type="PROSITE" id="PS50043">
    <property type="entry name" value="HTH_LUXR_2"/>
    <property type="match status" value="1"/>
</dbReference>
<dbReference type="Gene3D" id="1.10.10.10">
    <property type="entry name" value="Winged helix-like DNA-binding domain superfamily/Winged helix DNA-binding domain"/>
    <property type="match status" value="1"/>
</dbReference>
<sequence>MEVLINFKNKLLAYAFFEILGKIEGIIPCLPEERKCKEPNIILTDYFSLNKEIISKFPKAKLVLVDSGLRVKSLLRVLMQYKVAGIIAPYTDLNLFKKALKVISDGQIWLDNKYLKHLLNGMDKVSSKGISLTSKEKDIIYLVCEGLSNKEIADKLNISEQTVKAHLHKIFRKFNISSRTQLINIFLNLLMTTKVYKQKLNFYYLNF</sequence>
<feature type="domain" description="HTH luxR-type" evidence="4">
    <location>
        <begin position="125"/>
        <end position="190"/>
    </location>
</feature>
<dbReference type="PATRIC" id="fig|795359.3.peg.918"/>
<dbReference type="OrthoDB" id="5397235at2"/>
<accession>F8C5M5</accession>
<reference evidence="5 6" key="1">
    <citation type="journal article" date="2013" name="Genome Announc.">
        <title>Complete genome sequence of the hyperthermophilic sulfate-reducing bacterium Thermodesulfobacterium geofontis OPF15T.</title>
        <authorList>
            <person name="Elkins J.G."/>
            <person name="Hamilton-Brehm S.D."/>
            <person name="Lucas S."/>
            <person name="Han J."/>
            <person name="Lapidus A."/>
            <person name="Cheng J.F."/>
            <person name="Goodwin L.A."/>
            <person name="Pitluck S."/>
            <person name="Peters L."/>
            <person name="Mikhailova N."/>
            <person name="Davenport K.W."/>
            <person name="Detter J.C."/>
            <person name="Han C.S."/>
            <person name="Tapia R."/>
            <person name="Land M.L."/>
            <person name="Hauser L."/>
            <person name="Kyrpides N.C."/>
            <person name="Ivanova N.N."/>
            <person name="Pagani I."/>
            <person name="Bruce D."/>
            <person name="Woyke T."/>
            <person name="Cottingham R.W."/>
        </authorList>
    </citation>
    <scope>NUCLEOTIDE SEQUENCE [LARGE SCALE GENOMIC DNA]</scope>
    <source>
        <strain evidence="5 6">OPF15</strain>
    </source>
</reference>
<dbReference type="Gene3D" id="3.40.50.2300">
    <property type="match status" value="1"/>
</dbReference>
<keyword evidence="6" id="KW-1185">Reference proteome</keyword>
<dbReference type="InterPro" id="IPR036388">
    <property type="entry name" value="WH-like_DNA-bd_sf"/>
</dbReference>
<dbReference type="CDD" id="cd06170">
    <property type="entry name" value="LuxR_C_like"/>
    <property type="match status" value="1"/>
</dbReference>
<dbReference type="Pfam" id="PF00196">
    <property type="entry name" value="GerE"/>
    <property type="match status" value="1"/>
</dbReference>
<evidence type="ECO:0000256" key="3">
    <source>
        <dbReference type="ARBA" id="ARBA00023163"/>
    </source>
</evidence>
<keyword evidence="1" id="KW-0805">Transcription regulation</keyword>
<dbReference type="HOGENOM" id="CLU_000445_90_7_0"/>
<dbReference type="EMBL" id="CP002829">
    <property type="protein sequence ID" value="AEH23005.1"/>
    <property type="molecule type" value="Genomic_DNA"/>
</dbReference>
<dbReference type="InterPro" id="IPR000792">
    <property type="entry name" value="Tscrpt_reg_LuxR_C"/>
</dbReference>
<keyword evidence="2" id="KW-0238">DNA-binding</keyword>
<dbReference type="PANTHER" id="PTHR44688">
    <property type="entry name" value="DNA-BINDING TRANSCRIPTIONAL ACTIVATOR DEVR_DOSR"/>
    <property type="match status" value="1"/>
</dbReference>
<dbReference type="SUPFAM" id="SSF46894">
    <property type="entry name" value="C-terminal effector domain of the bipartite response regulators"/>
    <property type="match status" value="1"/>
</dbReference>
<proteinExistence type="predicted"/>
<dbReference type="PRINTS" id="PR00038">
    <property type="entry name" value="HTHLUXR"/>
</dbReference>
<name>F8C5M5_THEGP</name>
<evidence type="ECO:0000313" key="6">
    <source>
        <dbReference type="Proteomes" id="UP000006583"/>
    </source>
</evidence>
<dbReference type="InterPro" id="IPR016032">
    <property type="entry name" value="Sig_transdc_resp-reg_C-effctor"/>
</dbReference>
<dbReference type="Proteomes" id="UP000006583">
    <property type="component" value="Chromosome"/>
</dbReference>
<dbReference type="KEGG" id="top:TOPB45_0908"/>
<dbReference type="AlphaFoldDB" id="F8C5M5"/>
<evidence type="ECO:0000259" key="4">
    <source>
        <dbReference type="PROSITE" id="PS50043"/>
    </source>
</evidence>
<dbReference type="PANTHER" id="PTHR44688:SF16">
    <property type="entry name" value="DNA-BINDING TRANSCRIPTIONAL ACTIVATOR DEVR_DOSR"/>
    <property type="match status" value="1"/>
</dbReference>
<evidence type="ECO:0000313" key="5">
    <source>
        <dbReference type="EMBL" id="AEH23005.1"/>
    </source>
</evidence>
<organism evidence="5 6">
    <name type="scientific">Thermodesulfobacterium geofontis (strain OPF15)</name>
    <dbReference type="NCBI Taxonomy" id="795359"/>
    <lineage>
        <taxon>Bacteria</taxon>
        <taxon>Pseudomonadati</taxon>
        <taxon>Thermodesulfobacteriota</taxon>
        <taxon>Thermodesulfobacteria</taxon>
        <taxon>Thermodesulfobacteriales</taxon>
        <taxon>Thermodesulfobacteriaceae</taxon>
        <taxon>Thermodesulfobacterium</taxon>
    </lineage>
</organism>
<dbReference type="GO" id="GO:0003677">
    <property type="term" value="F:DNA binding"/>
    <property type="evidence" value="ECO:0007669"/>
    <property type="project" value="UniProtKB-KW"/>
</dbReference>
<dbReference type="STRING" id="795359.TOPB45_0908"/>
<gene>
    <name evidence="5" type="ordered locus">TOPB45_0908</name>
</gene>
<evidence type="ECO:0000256" key="1">
    <source>
        <dbReference type="ARBA" id="ARBA00023015"/>
    </source>
</evidence>
<dbReference type="RefSeq" id="WP_013909703.1">
    <property type="nucleotide sequence ID" value="NC_015682.1"/>
</dbReference>
<evidence type="ECO:0000256" key="2">
    <source>
        <dbReference type="ARBA" id="ARBA00023125"/>
    </source>
</evidence>
<dbReference type="eggNOG" id="COG2197">
    <property type="taxonomic scope" value="Bacteria"/>
</dbReference>
<dbReference type="SMART" id="SM00421">
    <property type="entry name" value="HTH_LUXR"/>
    <property type="match status" value="1"/>
</dbReference>
<keyword evidence="3" id="KW-0804">Transcription</keyword>
<protein>
    <submittedName>
        <fullName evidence="5">Transcriptional regulator, LuxR family</fullName>
    </submittedName>
</protein>